<organism evidence="1 2">
    <name type="scientific">Salix suchowensis</name>
    <dbReference type="NCBI Taxonomy" id="1278906"/>
    <lineage>
        <taxon>Eukaryota</taxon>
        <taxon>Viridiplantae</taxon>
        <taxon>Streptophyta</taxon>
        <taxon>Embryophyta</taxon>
        <taxon>Tracheophyta</taxon>
        <taxon>Spermatophyta</taxon>
        <taxon>Magnoliopsida</taxon>
        <taxon>eudicotyledons</taxon>
        <taxon>Gunneridae</taxon>
        <taxon>Pentapetalae</taxon>
        <taxon>rosids</taxon>
        <taxon>fabids</taxon>
        <taxon>Malpighiales</taxon>
        <taxon>Salicaceae</taxon>
        <taxon>Saliceae</taxon>
        <taxon>Salix</taxon>
    </lineage>
</organism>
<sequence>MRAQFTVSKKGCCLISVAPLLNPNLFCGSFMSRPRIKSFAAKLREDPSENFRGCPATLNNVSRFPLPLKGVLPRINSYKKIPNVHQSTALPWPSPLIISGAKYSWVPTNDMDRAVVGSATSTGSARFGFSVLLADAVLGLKKRGLRQEGCKQEGSTQTGNLQAGSIQDGSMQYEEILHDESALD</sequence>
<reference evidence="1" key="2">
    <citation type="journal article" date="2023" name="Int. J. Mol. Sci.">
        <title>De Novo Assembly and Annotation of 11 Diverse Shrub Willow (Salix) Genomes Reveals Novel Gene Organization in Sex-Linked Regions.</title>
        <authorList>
            <person name="Hyden B."/>
            <person name="Feng K."/>
            <person name="Yates T.B."/>
            <person name="Jawdy S."/>
            <person name="Cereghino C."/>
            <person name="Smart L.B."/>
            <person name="Muchero W."/>
        </authorList>
    </citation>
    <scope>NUCLEOTIDE SEQUENCE</scope>
    <source>
        <tissue evidence="1">Shoot tip</tissue>
    </source>
</reference>
<gene>
    <name evidence="1" type="ORF">OIU77_019388</name>
</gene>
<comment type="caution">
    <text evidence="1">The sequence shown here is derived from an EMBL/GenBank/DDBJ whole genome shotgun (WGS) entry which is preliminary data.</text>
</comment>
<proteinExistence type="predicted"/>
<accession>A0ABQ9CJY6</accession>
<reference evidence="1" key="1">
    <citation type="submission" date="2022-10" db="EMBL/GenBank/DDBJ databases">
        <authorList>
            <person name="Hyden B.L."/>
            <person name="Feng K."/>
            <person name="Yates T."/>
            <person name="Jawdy S."/>
            <person name="Smart L.B."/>
            <person name="Muchero W."/>
        </authorList>
    </citation>
    <scope>NUCLEOTIDE SEQUENCE</scope>
    <source>
        <tissue evidence="1">Shoot tip</tissue>
    </source>
</reference>
<evidence type="ECO:0000313" key="2">
    <source>
        <dbReference type="Proteomes" id="UP001141253"/>
    </source>
</evidence>
<keyword evidence="2" id="KW-1185">Reference proteome</keyword>
<dbReference type="EMBL" id="JAPFFI010000003">
    <property type="protein sequence ID" value="KAJ6398593.1"/>
    <property type="molecule type" value="Genomic_DNA"/>
</dbReference>
<evidence type="ECO:0000313" key="1">
    <source>
        <dbReference type="EMBL" id="KAJ6398593.1"/>
    </source>
</evidence>
<name>A0ABQ9CJY6_9ROSI</name>
<dbReference type="Proteomes" id="UP001141253">
    <property type="component" value="Chromosome 5"/>
</dbReference>
<protein>
    <submittedName>
        <fullName evidence="1">Uncharacterized protein</fullName>
    </submittedName>
</protein>